<feature type="region of interest" description="Disordered" evidence="1">
    <location>
        <begin position="397"/>
        <end position="436"/>
    </location>
</feature>
<dbReference type="PANTHER" id="PTHR38113:SF1">
    <property type="entry name" value="DUF2293 DOMAIN-CONTAINING PROTEIN"/>
    <property type="match status" value="1"/>
</dbReference>
<gene>
    <name evidence="3" type="ORF">MMYC01_205407</name>
</gene>
<protein>
    <recommendedName>
        <fullName evidence="2">DUF2293 domain-containing protein</fullName>
    </recommendedName>
</protein>
<dbReference type="OrthoDB" id="5288828at2759"/>
<name>A0A175W238_9PEZI</name>
<dbReference type="PANTHER" id="PTHR38113">
    <property type="match status" value="1"/>
</dbReference>
<feature type="region of interest" description="Disordered" evidence="1">
    <location>
        <begin position="1"/>
        <end position="29"/>
    </location>
</feature>
<reference evidence="3 4" key="1">
    <citation type="journal article" date="2016" name="Genome Announc.">
        <title>Genome Sequence of Madurella mycetomatis mm55, Isolated from a Human Mycetoma Case in Sudan.</title>
        <authorList>
            <person name="Smit S."/>
            <person name="Derks M.F."/>
            <person name="Bervoets S."/>
            <person name="Fahal A."/>
            <person name="van Leeuwen W."/>
            <person name="van Belkum A."/>
            <person name="van de Sande W.W."/>
        </authorList>
    </citation>
    <scope>NUCLEOTIDE SEQUENCE [LARGE SCALE GENOMIC DNA]</scope>
    <source>
        <strain evidence="4">mm55</strain>
    </source>
</reference>
<proteinExistence type="predicted"/>
<dbReference type="InterPro" id="IPR018744">
    <property type="entry name" value="DUF2293"/>
</dbReference>
<dbReference type="Proteomes" id="UP000078237">
    <property type="component" value="Unassembled WGS sequence"/>
</dbReference>
<dbReference type="VEuPathDB" id="FungiDB:MMYC01_205407"/>
<evidence type="ECO:0000313" key="3">
    <source>
        <dbReference type="EMBL" id="KXX77662.1"/>
    </source>
</evidence>
<evidence type="ECO:0000259" key="2">
    <source>
        <dbReference type="Pfam" id="PF10056"/>
    </source>
</evidence>
<accession>A0A175W238</accession>
<feature type="region of interest" description="Disordered" evidence="1">
    <location>
        <begin position="288"/>
        <end position="369"/>
    </location>
</feature>
<dbReference type="EMBL" id="LCTW02000150">
    <property type="protein sequence ID" value="KXX77662.1"/>
    <property type="molecule type" value="Genomic_DNA"/>
</dbReference>
<feature type="region of interest" description="Disordered" evidence="1">
    <location>
        <begin position="806"/>
        <end position="856"/>
    </location>
</feature>
<dbReference type="Pfam" id="PF10056">
    <property type="entry name" value="DUF2293"/>
    <property type="match status" value="1"/>
</dbReference>
<sequence>MGREKKNAPGTAIGAHAKERHKRDRKGNLIDWTAPLPAGLVARPDRPRVSSKHKSWFEFIENKDKKKKLEFEFTETREPPPGFEFVPIGNPALTTACKELSREQGAMIFIVTSSQGYFSKSLSLHLNRAGHHIRQTIVEQARASLGDNQDAAVAIVPGQPEPIPERQEDIDKQADAAIRDLFPRIPNTDRQMIIEHAFNKSKLSKGDPPVGLASHLTLSRRVQLAVLAHIRHNHTRYDQLLKETSYVNARKAVESLCLDFLVKWRGDEETGRDQLDEILCEVIVISDSDSDDSTEDDDEDESSDASSSTDETLGKSVITERGTDRATLPSLEPSAPLNANNSRGVRPPRATHAPQGIKKVSRRDRRDAKWAQRGFGRYQAARDQAWHQAVERQRLGTDRPVQPTRPLSVDRSANHEPQQWQFTEPGGPAAVRARAEPRPHVQHVSYGAALPSIDVRYERGSAPSCVNDLQQTIPPAVYRIPQEARVQGDSARNGFGPIDGPRPLPYGSPEAERVSHHGQDLKDHLVPSIEPASPELSNFPQRLPISHRQHASFADTTVGPEREVAIPRRPPVPSSEVTMAQDFHTICAEEGFIRLPPRSDTSRMHAAHDPRSEPFILVSSRPLSTARVDDPPSTSGGFGARQMSTHYDRAAPHDDGSIPKSRPRPVWISDDGVILRSESRPVLIQDHPVPFRPSQAEPVYRASQQNRPSPTKRTVDVRQAGPRWIEDNDRQYTDSRTDRRIDTLQDDFVEIVRVSNKFPRQYEPHAAPSRAGTYDSRPAAPYRSASQQVNDSFALREFRRFSPEVRPFERQVGRPEQSEFGQRNMPFAARQPERHMNDFQREERVVGIEYTPTRPR</sequence>
<feature type="region of interest" description="Disordered" evidence="1">
    <location>
        <begin position="686"/>
        <end position="721"/>
    </location>
</feature>
<feature type="domain" description="DUF2293" evidence="2">
    <location>
        <begin position="177"/>
        <end position="265"/>
    </location>
</feature>
<organism evidence="3 4">
    <name type="scientific">Madurella mycetomatis</name>
    <dbReference type="NCBI Taxonomy" id="100816"/>
    <lineage>
        <taxon>Eukaryota</taxon>
        <taxon>Fungi</taxon>
        <taxon>Dikarya</taxon>
        <taxon>Ascomycota</taxon>
        <taxon>Pezizomycotina</taxon>
        <taxon>Sordariomycetes</taxon>
        <taxon>Sordariomycetidae</taxon>
        <taxon>Sordariales</taxon>
        <taxon>Sordariales incertae sedis</taxon>
        <taxon>Madurella</taxon>
    </lineage>
</organism>
<keyword evidence="4" id="KW-1185">Reference proteome</keyword>
<comment type="caution">
    <text evidence="3">The sequence shown here is derived from an EMBL/GenBank/DDBJ whole genome shotgun (WGS) entry which is preliminary data.</text>
</comment>
<evidence type="ECO:0000256" key="1">
    <source>
        <dbReference type="SAM" id="MobiDB-lite"/>
    </source>
</evidence>
<feature type="compositionally biased region" description="Basic and acidic residues" evidence="1">
    <location>
        <begin position="806"/>
        <end position="817"/>
    </location>
</feature>
<dbReference type="AlphaFoldDB" id="A0A175W238"/>
<feature type="compositionally biased region" description="Polar residues" evidence="1">
    <location>
        <begin position="702"/>
        <end position="712"/>
    </location>
</feature>
<feature type="compositionally biased region" description="Basic and acidic residues" evidence="1">
    <location>
        <begin position="831"/>
        <end position="846"/>
    </location>
</feature>
<feature type="compositionally biased region" description="Acidic residues" evidence="1">
    <location>
        <begin position="288"/>
        <end position="303"/>
    </location>
</feature>
<evidence type="ECO:0000313" key="4">
    <source>
        <dbReference type="Proteomes" id="UP000078237"/>
    </source>
</evidence>
<feature type="region of interest" description="Disordered" evidence="1">
    <location>
        <begin position="762"/>
        <end position="788"/>
    </location>
</feature>